<dbReference type="EMBL" id="LAZR01066027">
    <property type="protein sequence ID" value="KKK54373.1"/>
    <property type="molecule type" value="Genomic_DNA"/>
</dbReference>
<reference evidence="1" key="1">
    <citation type="journal article" date="2015" name="Nature">
        <title>Complex archaea that bridge the gap between prokaryotes and eukaryotes.</title>
        <authorList>
            <person name="Spang A."/>
            <person name="Saw J.H."/>
            <person name="Jorgensen S.L."/>
            <person name="Zaremba-Niedzwiedzka K."/>
            <person name="Martijn J."/>
            <person name="Lind A.E."/>
            <person name="van Eijk R."/>
            <person name="Schleper C."/>
            <person name="Guy L."/>
            <person name="Ettema T.J."/>
        </authorList>
    </citation>
    <scope>NUCLEOTIDE SEQUENCE</scope>
</reference>
<dbReference type="NCBIfam" id="TIGR04387">
    <property type="entry name" value="capsid_maj_N4"/>
    <property type="match status" value="1"/>
</dbReference>
<organism evidence="1">
    <name type="scientific">marine sediment metagenome</name>
    <dbReference type="NCBI Taxonomy" id="412755"/>
    <lineage>
        <taxon>unclassified sequences</taxon>
        <taxon>metagenomes</taxon>
        <taxon>ecological metagenomes</taxon>
    </lineage>
</organism>
<name>A0A0F8WCV5_9ZZZZ</name>
<dbReference type="AlphaFoldDB" id="A0A0F8WCV5"/>
<evidence type="ECO:0000313" key="1">
    <source>
        <dbReference type="EMBL" id="KKK54373.1"/>
    </source>
</evidence>
<accession>A0A0F8WCV5</accession>
<comment type="caution">
    <text evidence="1">The sequence shown here is derived from an EMBL/GenBank/DDBJ whole genome shotgun (WGS) entry which is preliminary data.</text>
</comment>
<feature type="non-terminal residue" evidence="1">
    <location>
        <position position="1"/>
    </location>
</feature>
<proteinExistence type="predicted"/>
<sequence length="132" mass="14075">DVTHDLFADTNVVDAFKDALPRGVDNPLFTGELGDYMGVTFIETTNAKIESSLGLSGADVYDCLLFGREAYAVTELSAHQARMIIHPAGSGGHTDPLEQFSTVGWKAAITSAILNQNFLINVKVNSSKSLAA</sequence>
<protein>
    <submittedName>
        <fullName evidence="1">Uncharacterized protein</fullName>
    </submittedName>
</protein>
<gene>
    <name evidence="1" type="ORF">LCGC14_3085390</name>
</gene>